<reference evidence="1" key="1">
    <citation type="submission" date="2022-06" db="EMBL/GenBank/DDBJ databases">
        <title>Aquibacillus sp. a new bacterium isolated from soil saline samples.</title>
        <authorList>
            <person name="Galisteo C."/>
            <person name="De La Haba R."/>
            <person name="Sanchez-Porro C."/>
            <person name="Ventosa A."/>
        </authorList>
    </citation>
    <scope>NUCLEOTIDE SEQUENCE</scope>
    <source>
        <strain evidence="1">3ASR75-54</strain>
    </source>
</reference>
<organism evidence="1 2">
    <name type="scientific">Aquibacillus salsiterrae</name>
    <dbReference type="NCBI Taxonomy" id="2950439"/>
    <lineage>
        <taxon>Bacteria</taxon>
        <taxon>Bacillati</taxon>
        <taxon>Bacillota</taxon>
        <taxon>Bacilli</taxon>
        <taxon>Bacillales</taxon>
        <taxon>Bacillaceae</taxon>
        <taxon>Aquibacillus</taxon>
    </lineage>
</organism>
<keyword evidence="2" id="KW-1185">Reference proteome</keyword>
<sequence length="336" mass="38782">MDSRIIMYQTEDGLTKIETSFDGDTVWLSIDQMAELFQRDKSTISRHIKNIFTEGELERDAVVANFATTAADGKTYRVDYYNLDVIISVGYRVKSLRGTQFRIWANSILKEYLQKGFAMNDDLLKNAGGGNYFQGLLERIRDIRSSEKVFYRQILDIYATSIDYDPRASESTEFFQIVQSKMHYAAHGHTAAEVVYLRADAEKEFMGMTSFDGKSLRKADASIAKNYLSEDEMKILNRLVTAYLEFAELQAIRQRPMYMKDWIEKLDDFIKMSGSELLNHAGKISREKAKIKAESEYQKYKERSKAQLTQVERDFIEHVKTTQKQLEQGKGKNGGR</sequence>
<dbReference type="InterPro" id="IPR011204">
    <property type="entry name" value="Virulence_RhuM-like"/>
</dbReference>
<dbReference type="Pfam" id="PF13310">
    <property type="entry name" value="Virulence_RhuM"/>
    <property type="match status" value="1"/>
</dbReference>
<evidence type="ECO:0000313" key="1">
    <source>
        <dbReference type="EMBL" id="MDC3416609.1"/>
    </source>
</evidence>
<dbReference type="PANTHER" id="PTHR35810">
    <property type="entry name" value="CYTOPLASMIC PROTEIN-RELATED"/>
    <property type="match status" value="1"/>
</dbReference>
<dbReference type="AlphaFoldDB" id="A0A9X3WFQ9"/>
<comment type="caution">
    <text evidence="1">The sequence shown here is derived from an EMBL/GenBank/DDBJ whole genome shotgun (WGS) entry which is preliminary data.</text>
</comment>
<protein>
    <submittedName>
        <fullName evidence="1">Virulence RhuM family protein</fullName>
    </submittedName>
</protein>
<dbReference type="Proteomes" id="UP001145069">
    <property type="component" value="Unassembled WGS sequence"/>
</dbReference>
<evidence type="ECO:0000313" key="2">
    <source>
        <dbReference type="Proteomes" id="UP001145069"/>
    </source>
</evidence>
<dbReference type="PIRSF" id="PIRSF015268">
    <property type="entry name" value="Virulence_RhuM"/>
    <property type="match status" value="1"/>
</dbReference>
<name>A0A9X3WFQ9_9BACI</name>
<dbReference type="PANTHER" id="PTHR35810:SF1">
    <property type="entry name" value="CYTOPLASMIC PROTEIN"/>
    <property type="match status" value="1"/>
</dbReference>
<accession>A0A9X3WFQ9</accession>
<dbReference type="EMBL" id="JAMQKC010000004">
    <property type="protein sequence ID" value="MDC3416609.1"/>
    <property type="molecule type" value="Genomic_DNA"/>
</dbReference>
<gene>
    <name evidence="1" type="ORF">NC799_06725</name>
</gene>
<proteinExistence type="predicted"/>
<dbReference type="RefSeq" id="WP_272445624.1">
    <property type="nucleotide sequence ID" value="NZ_JAMQKC010000004.1"/>
</dbReference>